<dbReference type="Gene3D" id="3.40.50.1820">
    <property type="entry name" value="alpha/beta hydrolase"/>
    <property type="match status" value="1"/>
</dbReference>
<dbReference type="PRINTS" id="PR00111">
    <property type="entry name" value="ABHYDROLASE"/>
</dbReference>
<accession>A0A1Y6C673</accession>
<reference evidence="2 3" key="1">
    <citation type="submission" date="2017-04" db="EMBL/GenBank/DDBJ databases">
        <authorList>
            <person name="Afonso C.L."/>
            <person name="Miller P.J."/>
            <person name="Scott M.A."/>
            <person name="Spackman E."/>
            <person name="Goraichik I."/>
            <person name="Dimitrov K.M."/>
            <person name="Suarez D.L."/>
            <person name="Swayne D.E."/>
        </authorList>
    </citation>
    <scope>NUCLEOTIDE SEQUENCE [LARGE SCALE GENOMIC DNA]</scope>
    <source>
        <strain evidence="2 3">USBA 355</strain>
    </source>
</reference>
<sequence length="290" mass="31606">MTAPALTPVLRRLSCLAKDGFHDMAYWEWGAPDAPRTALCVHGLSRNGRDFDDLAAALVEAGWRVVCPDVVGRGESGRLRDPLDYNPLQYRSDLVALVARLGVEQLDWIGTSMGGLIAMVTACLPGHPIRRLVLNDIGPFVPKAALERIAASVGQDPTWPDLEAAETFLRQAYAPFGIRGDAQWRHFTEISVRARPEGGWGRNYDPRIAAAFEAGALKDIDLWAQWDLLDLPVLVLRGAESDVLLPETAAEMARRGPRAEVLELPGCGHAPPLLEPSQTAPVVEWLRGGA</sequence>
<dbReference type="InterPro" id="IPR029058">
    <property type="entry name" value="AB_hydrolase_fold"/>
</dbReference>
<dbReference type="InterPro" id="IPR000073">
    <property type="entry name" value="AB_hydrolase_1"/>
</dbReference>
<dbReference type="EMBL" id="FWZX01000015">
    <property type="protein sequence ID" value="SMF44034.1"/>
    <property type="molecule type" value="Genomic_DNA"/>
</dbReference>
<dbReference type="PANTHER" id="PTHR43798">
    <property type="entry name" value="MONOACYLGLYCEROL LIPASE"/>
    <property type="match status" value="1"/>
</dbReference>
<dbReference type="InterPro" id="IPR050266">
    <property type="entry name" value="AB_hydrolase_sf"/>
</dbReference>
<evidence type="ECO:0000259" key="1">
    <source>
        <dbReference type="Pfam" id="PF00561"/>
    </source>
</evidence>
<feature type="domain" description="AB hydrolase-1" evidence="1">
    <location>
        <begin position="39"/>
        <end position="275"/>
    </location>
</feature>
<dbReference type="Proteomes" id="UP000192917">
    <property type="component" value="Unassembled WGS sequence"/>
</dbReference>
<protein>
    <submittedName>
        <fullName evidence="2">Pimeloyl-ACP methyl ester carboxylesterase</fullName>
    </submittedName>
</protein>
<dbReference type="GO" id="GO:0016020">
    <property type="term" value="C:membrane"/>
    <property type="evidence" value="ECO:0007669"/>
    <property type="project" value="TreeGrafter"/>
</dbReference>
<dbReference type="RefSeq" id="WP_218822808.1">
    <property type="nucleotide sequence ID" value="NZ_FWZX01000015.1"/>
</dbReference>
<dbReference type="STRING" id="560819.SAMN05428998_115105"/>
<dbReference type="SUPFAM" id="SSF53474">
    <property type="entry name" value="alpha/beta-Hydrolases"/>
    <property type="match status" value="1"/>
</dbReference>
<proteinExistence type="predicted"/>
<keyword evidence="3" id="KW-1185">Reference proteome</keyword>
<dbReference type="Pfam" id="PF00561">
    <property type="entry name" value="Abhydrolase_1"/>
    <property type="match status" value="1"/>
</dbReference>
<organism evidence="2 3">
    <name type="scientific">Tistlia consotensis USBA 355</name>
    <dbReference type="NCBI Taxonomy" id="560819"/>
    <lineage>
        <taxon>Bacteria</taxon>
        <taxon>Pseudomonadati</taxon>
        <taxon>Pseudomonadota</taxon>
        <taxon>Alphaproteobacteria</taxon>
        <taxon>Rhodospirillales</taxon>
        <taxon>Rhodovibrionaceae</taxon>
        <taxon>Tistlia</taxon>
    </lineage>
</organism>
<evidence type="ECO:0000313" key="2">
    <source>
        <dbReference type="EMBL" id="SMF44034.1"/>
    </source>
</evidence>
<gene>
    <name evidence="2" type="ORF">SAMN05428998_115105</name>
</gene>
<evidence type="ECO:0000313" key="3">
    <source>
        <dbReference type="Proteomes" id="UP000192917"/>
    </source>
</evidence>
<dbReference type="PANTHER" id="PTHR43798:SF33">
    <property type="entry name" value="HYDROLASE, PUTATIVE (AFU_ORTHOLOGUE AFUA_2G14860)-RELATED"/>
    <property type="match status" value="1"/>
</dbReference>
<name>A0A1Y6C673_9PROT</name>
<dbReference type="AlphaFoldDB" id="A0A1Y6C673"/>